<comment type="similarity">
    <text evidence="2">Belongs to the Orai family.</text>
</comment>
<dbReference type="Pfam" id="PF07856">
    <property type="entry name" value="Orai-1"/>
    <property type="match status" value="1"/>
</dbReference>
<evidence type="ECO:0000256" key="7">
    <source>
        <dbReference type="SAM" id="Phobius"/>
    </source>
</evidence>
<evidence type="ECO:0008006" key="10">
    <source>
        <dbReference type="Google" id="ProtNLM"/>
    </source>
</evidence>
<evidence type="ECO:0000256" key="3">
    <source>
        <dbReference type="ARBA" id="ARBA00022692"/>
    </source>
</evidence>
<keyword evidence="9" id="KW-1185">Reference proteome</keyword>
<keyword evidence="4 7" id="KW-1133">Transmembrane helix</keyword>
<keyword evidence="5 7" id="KW-0472">Membrane</keyword>
<dbReference type="GO" id="GO:0016020">
    <property type="term" value="C:membrane"/>
    <property type="evidence" value="ECO:0007669"/>
    <property type="project" value="UniProtKB-SubCell"/>
</dbReference>
<dbReference type="AlphaFoldDB" id="A0AAD3GZH0"/>
<dbReference type="PANTHER" id="PTHR31501">
    <property type="entry name" value="CALCIUM RELEASE-ACTIVATED CALCIUM CHANNEL PROTEIN 1"/>
    <property type="match status" value="1"/>
</dbReference>
<accession>A0AAD3GZH0</accession>
<dbReference type="Gene3D" id="1.20.140.140">
    <property type="entry name" value="Calcium release-activated calcium channel protein Orai"/>
    <property type="match status" value="1"/>
</dbReference>
<evidence type="ECO:0000256" key="1">
    <source>
        <dbReference type="ARBA" id="ARBA00004141"/>
    </source>
</evidence>
<dbReference type="GO" id="GO:0002115">
    <property type="term" value="P:store-operated calcium entry"/>
    <property type="evidence" value="ECO:0007669"/>
    <property type="project" value="TreeGrafter"/>
</dbReference>
<name>A0AAD3GZH0_9STRA</name>
<feature type="transmembrane region" description="Helical" evidence="7">
    <location>
        <begin position="45"/>
        <end position="64"/>
    </location>
</feature>
<dbReference type="InterPro" id="IPR012446">
    <property type="entry name" value="CRAC_channel"/>
</dbReference>
<keyword evidence="3 7" id="KW-0812">Transmembrane</keyword>
<feature type="transmembrane region" description="Helical" evidence="7">
    <location>
        <begin position="161"/>
        <end position="182"/>
    </location>
</feature>
<evidence type="ECO:0000256" key="2">
    <source>
        <dbReference type="ARBA" id="ARBA00008062"/>
    </source>
</evidence>
<protein>
    <recommendedName>
        <fullName evidence="10">Calcium release-activated calcium channel protein 1</fullName>
    </recommendedName>
</protein>
<proteinExistence type="inferred from homology"/>
<dbReference type="Proteomes" id="UP001054902">
    <property type="component" value="Unassembled WGS sequence"/>
</dbReference>
<dbReference type="EMBL" id="BLLK01000020">
    <property type="protein sequence ID" value="GFH45032.1"/>
    <property type="molecule type" value="Genomic_DNA"/>
</dbReference>
<reference evidence="8 9" key="1">
    <citation type="journal article" date="2021" name="Sci. Rep.">
        <title>The genome of the diatom Chaetoceros tenuissimus carries an ancient integrated fragment of an extant virus.</title>
        <authorList>
            <person name="Hongo Y."/>
            <person name="Kimura K."/>
            <person name="Takaki Y."/>
            <person name="Yoshida Y."/>
            <person name="Baba S."/>
            <person name="Kobayashi G."/>
            <person name="Nagasaki K."/>
            <person name="Hano T."/>
            <person name="Tomaru Y."/>
        </authorList>
    </citation>
    <scope>NUCLEOTIDE SEQUENCE [LARGE SCALE GENOMIC DNA]</scope>
    <source>
        <strain evidence="8 9">NIES-3715</strain>
    </source>
</reference>
<evidence type="ECO:0000313" key="8">
    <source>
        <dbReference type="EMBL" id="GFH45032.1"/>
    </source>
</evidence>
<keyword evidence="6" id="KW-0175">Coiled coil</keyword>
<dbReference type="PANTHER" id="PTHR31501:SF7">
    <property type="entry name" value="CALCIUM RELEASE-ACTIVATED CALCIUM CHANNEL PROTEIN 1"/>
    <property type="match status" value="1"/>
</dbReference>
<dbReference type="GO" id="GO:0015279">
    <property type="term" value="F:store-operated calcium channel activity"/>
    <property type="evidence" value="ECO:0007669"/>
    <property type="project" value="TreeGrafter"/>
</dbReference>
<evidence type="ECO:0000256" key="6">
    <source>
        <dbReference type="SAM" id="Coils"/>
    </source>
</evidence>
<comment type="caution">
    <text evidence="8">The sequence shown here is derived from an EMBL/GenBank/DDBJ whole genome shotgun (WGS) entry which is preliminary data.</text>
</comment>
<evidence type="ECO:0000256" key="4">
    <source>
        <dbReference type="ARBA" id="ARBA00022989"/>
    </source>
</evidence>
<feature type="transmembrane region" description="Helical" evidence="7">
    <location>
        <begin position="135"/>
        <end position="155"/>
    </location>
</feature>
<evidence type="ECO:0000313" key="9">
    <source>
        <dbReference type="Proteomes" id="UP001054902"/>
    </source>
</evidence>
<evidence type="ECO:0000256" key="5">
    <source>
        <dbReference type="ARBA" id="ARBA00023136"/>
    </source>
</evidence>
<gene>
    <name evidence="8" type="ORF">CTEN210_01506</name>
</gene>
<sequence>MNAVVNWTEWDVKCRNEDMQQRALENERRRIEDARREMDEKAQQLKTIANQSALIAGFCMVIIVEVQIPEDIHSALLISFSCTTALVVSMMLISMLNATFLLVAILRYDTVQRPIPFQQFWHNRCENDWKRAMRAFVFGVPLFCLVLAQIGWVKYYNSYNAWIWASASMTVIAVVTIVMYSIHTDRKWRDWLLSNQELVVLVSDSNHSQGASRHSEENVELKL</sequence>
<feature type="coiled-coil region" evidence="6">
    <location>
        <begin position="17"/>
        <end position="51"/>
    </location>
</feature>
<dbReference type="InterPro" id="IPR038350">
    <property type="entry name" value="Orai_sf"/>
</dbReference>
<feature type="transmembrane region" description="Helical" evidence="7">
    <location>
        <begin position="76"/>
        <end position="106"/>
    </location>
</feature>
<organism evidence="8 9">
    <name type="scientific">Chaetoceros tenuissimus</name>
    <dbReference type="NCBI Taxonomy" id="426638"/>
    <lineage>
        <taxon>Eukaryota</taxon>
        <taxon>Sar</taxon>
        <taxon>Stramenopiles</taxon>
        <taxon>Ochrophyta</taxon>
        <taxon>Bacillariophyta</taxon>
        <taxon>Coscinodiscophyceae</taxon>
        <taxon>Chaetocerotophycidae</taxon>
        <taxon>Chaetocerotales</taxon>
        <taxon>Chaetocerotaceae</taxon>
        <taxon>Chaetoceros</taxon>
    </lineage>
</organism>
<comment type="subcellular location">
    <subcellularLocation>
        <location evidence="1">Membrane</location>
        <topology evidence="1">Multi-pass membrane protein</topology>
    </subcellularLocation>
</comment>